<comment type="caution">
    <text evidence="3">The sequence shown here is derived from an EMBL/GenBank/DDBJ whole genome shotgun (WGS) entry which is preliminary data.</text>
</comment>
<feature type="compositionally biased region" description="Polar residues" evidence="2">
    <location>
        <begin position="415"/>
        <end position="426"/>
    </location>
</feature>
<feature type="region of interest" description="Disordered" evidence="2">
    <location>
        <begin position="315"/>
        <end position="341"/>
    </location>
</feature>
<feature type="compositionally biased region" description="Basic residues" evidence="2">
    <location>
        <begin position="454"/>
        <end position="465"/>
    </location>
</feature>
<reference evidence="3 4" key="1">
    <citation type="submission" date="2019-06" db="EMBL/GenBank/DDBJ databases">
        <title>Genome Sequence of the Brown Rot Fungal Pathogen Monilinia fructicola.</title>
        <authorList>
            <person name="De Miccolis Angelini R.M."/>
            <person name="Landi L."/>
            <person name="Abate D."/>
            <person name="Pollastro S."/>
            <person name="Romanazzi G."/>
            <person name="Faretra F."/>
        </authorList>
    </citation>
    <scope>NUCLEOTIDE SEQUENCE [LARGE SCALE GENOMIC DNA]</scope>
    <source>
        <strain evidence="3 4">Mfrc123</strain>
    </source>
</reference>
<feature type="compositionally biased region" description="Polar residues" evidence="2">
    <location>
        <begin position="366"/>
        <end position="398"/>
    </location>
</feature>
<feature type="region of interest" description="Disordered" evidence="2">
    <location>
        <begin position="412"/>
        <end position="510"/>
    </location>
</feature>
<dbReference type="EMBL" id="VICG01000004">
    <property type="protein sequence ID" value="KAA8572312.1"/>
    <property type="molecule type" value="Genomic_DNA"/>
</dbReference>
<feature type="coiled-coil region" evidence="1">
    <location>
        <begin position="196"/>
        <end position="230"/>
    </location>
</feature>
<feature type="compositionally biased region" description="Polar residues" evidence="2">
    <location>
        <begin position="16"/>
        <end position="40"/>
    </location>
</feature>
<feature type="region of interest" description="Disordered" evidence="2">
    <location>
        <begin position="530"/>
        <end position="569"/>
    </location>
</feature>
<dbReference type="PANTHER" id="PTHR42041:SF1">
    <property type="entry name" value="DNA ENDONUCLEASE ACTIVATOR CTP1 C-TERMINAL DOMAIN-CONTAINING PROTEIN"/>
    <property type="match status" value="1"/>
</dbReference>
<keyword evidence="1" id="KW-0175">Coiled coil</keyword>
<evidence type="ECO:0000313" key="4">
    <source>
        <dbReference type="Proteomes" id="UP000322873"/>
    </source>
</evidence>
<evidence type="ECO:0000256" key="2">
    <source>
        <dbReference type="SAM" id="MobiDB-lite"/>
    </source>
</evidence>
<feature type="region of interest" description="Disordered" evidence="2">
    <location>
        <begin position="1"/>
        <end position="96"/>
    </location>
</feature>
<feature type="compositionally biased region" description="Polar residues" evidence="2">
    <location>
        <begin position="492"/>
        <end position="505"/>
    </location>
</feature>
<proteinExistence type="predicted"/>
<dbReference type="VEuPathDB" id="FungiDB:MFRU_003g04580"/>
<organism evidence="3 4">
    <name type="scientific">Monilinia fructicola</name>
    <name type="common">Brown rot fungus</name>
    <name type="synonym">Ciboria fructicola</name>
    <dbReference type="NCBI Taxonomy" id="38448"/>
    <lineage>
        <taxon>Eukaryota</taxon>
        <taxon>Fungi</taxon>
        <taxon>Dikarya</taxon>
        <taxon>Ascomycota</taxon>
        <taxon>Pezizomycotina</taxon>
        <taxon>Leotiomycetes</taxon>
        <taxon>Helotiales</taxon>
        <taxon>Sclerotiniaceae</taxon>
        <taxon>Monilinia</taxon>
    </lineage>
</organism>
<feature type="region of interest" description="Disordered" evidence="2">
    <location>
        <begin position="354"/>
        <end position="398"/>
    </location>
</feature>
<dbReference type="Proteomes" id="UP000322873">
    <property type="component" value="Unassembled WGS sequence"/>
</dbReference>
<accession>A0A5M9JX62</accession>
<name>A0A5M9JX62_MONFR</name>
<feature type="compositionally biased region" description="Basic and acidic residues" evidence="2">
    <location>
        <begin position="69"/>
        <end position="96"/>
    </location>
</feature>
<feature type="compositionally biased region" description="Basic and acidic residues" evidence="2">
    <location>
        <begin position="315"/>
        <end position="333"/>
    </location>
</feature>
<dbReference type="PANTHER" id="PTHR42041">
    <property type="entry name" value="DNA ENDONUCLEASE ACTIVATOR CTP1 C-TERMINAL DOMAIN-CONTAINING PROTEIN"/>
    <property type="match status" value="1"/>
</dbReference>
<evidence type="ECO:0000256" key="1">
    <source>
        <dbReference type="SAM" id="Coils"/>
    </source>
</evidence>
<gene>
    <name evidence="3" type="ORF">EYC84_002937</name>
</gene>
<sequence>MESPKRLAENCPPGTPLNQVSPERVNQQKQWDLPQSPTGDKSSKASKHSRDSSVNDKIAQFNSLAHQGKQLERKTNDAALKRAMVGREEAESEMRRYRDEARILRRQVEEGKERERKVGERLESVMENYGRAKETHSHTQALWEKEIRRARKEGFKSQSVVVKIQEELKASRDTLRMVQGGLEQEKVRSVKREQEAFAAKQQLAEVQEKLARLQERIKLVEQERDAFKTIAKNEEIARIAAEGRIPLPQSTKDEFSSPNKDSKSIDPVSVSSSGAGQEELDDLRLKLEWEIQRANRALDQVEFLEMESTLHVCEPKSNKRKSIDTQDHDDSTRQAKAPRTSTVFIASEGIFKSVPEESSKPVENIPSKSNVGIEQSSQNSPRQQREATPSQDSPSTAQVTNANTSVLSIFDEATSPKSSRSLQSPINLPEDDTNSENLNASTSTTIHYPQSENHRHHHHHHHHERTFHTVSTTTRIPLADPSEDQEYDATPKTPTASTLPNTTNDPALASTVSREEALAMIQERRGRARSLANGTMTPRKQMVEGGNRRDISAPAGGATPARGRSQVRF</sequence>
<dbReference type="OrthoDB" id="4495335at2759"/>
<feature type="compositionally biased region" description="Polar residues" evidence="2">
    <location>
        <begin position="435"/>
        <end position="451"/>
    </location>
</feature>
<dbReference type="AlphaFoldDB" id="A0A5M9JX62"/>
<protein>
    <submittedName>
        <fullName evidence="3">Uncharacterized protein</fullName>
    </submittedName>
</protein>
<evidence type="ECO:0000313" key="3">
    <source>
        <dbReference type="EMBL" id="KAA8572312.1"/>
    </source>
</evidence>
<feature type="compositionally biased region" description="Basic and acidic residues" evidence="2">
    <location>
        <begin position="251"/>
        <end position="264"/>
    </location>
</feature>
<keyword evidence="4" id="KW-1185">Reference proteome</keyword>
<feature type="compositionally biased region" description="Low complexity" evidence="2">
    <location>
        <begin position="553"/>
        <end position="569"/>
    </location>
</feature>
<feature type="region of interest" description="Disordered" evidence="2">
    <location>
        <begin position="239"/>
        <end position="278"/>
    </location>
</feature>